<protein>
    <submittedName>
        <fullName evidence="1">Uncharacterized protein</fullName>
    </submittedName>
</protein>
<evidence type="ECO:0000313" key="1">
    <source>
        <dbReference type="EMBL" id="JAQ02027.1"/>
    </source>
</evidence>
<accession>A0A146L4D5</accession>
<name>A0A146L4D5_LYGHE</name>
<gene>
    <name evidence="1" type="ORF">g.21648</name>
</gene>
<reference evidence="1" key="1">
    <citation type="journal article" date="2016" name="Gigascience">
        <title>De novo construction of an expanded transcriptome assembly for the western tarnished plant bug, Lygus hesperus.</title>
        <authorList>
            <person name="Tassone E.E."/>
            <person name="Geib S.M."/>
            <person name="Hall B."/>
            <person name="Fabrick J.A."/>
            <person name="Brent C.S."/>
            <person name="Hull J.J."/>
        </authorList>
    </citation>
    <scope>NUCLEOTIDE SEQUENCE</scope>
</reference>
<organism evidence="1">
    <name type="scientific">Lygus hesperus</name>
    <name type="common">Western plant bug</name>
    <dbReference type="NCBI Taxonomy" id="30085"/>
    <lineage>
        <taxon>Eukaryota</taxon>
        <taxon>Metazoa</taxon>
        <taxon>Ecdysozoa</taxon>
        <taxon>Arthropoda</taxon>
        <taxon>Hexapoda</taxon>
        <taxon>Insecta</taxon>
        <taxon>Pterygota</taxon>
        <taxon>Neoptera</taxon>
        <taxon>Paraneoptera</taxon>
        <taxon>Hemiptera</taxon>
        <taxon>Heteroptera</taxon>
        <taxon>Panheteroptera</taxon>
        <taxon>Cimicomorpha</taxon>
        <taxon>Miridae</taxon>
        <taxon>Mirini</taxon>
        <taxon>Lygus</taxon>
    </lineage>
</organism>
<sequence length="343" mass="35327">MGRSTYSSVVDAVNTLLQRWCNEFYSTLRAVGLTNISQCTDRYGSVTCAVHSVQILSQDVPTTIDVGDVCVKCILSTVTQETVQSVLNFVTGDAFTGLKDAICTSAVGVRVGKITAHDDSAVLHSPKHHDTALRFTYLRTIPTNVCAHATDSTAPALSILDMINTPVGLTSNFVNDFYDALPGWFLLCQRGAVGSPIAVDAAVVDTADGVDPAGAVISTDTTVSSAAHAALSNSIHNVSQHDVQVSLRLRGGGDSVVTALGSGNHTGAGNSSACSDSTAISGIHPHTHTNLVDVQISLVPAVPLSTAGGLGVGTVVDIGNAVNTENTENTVNTVNTVNTANGG</sequence>
<dbReference type="EMBL" id="GDHC01016602">
    <property type="protein sequence ID" value="JAQ02027.1"/>
    <property type="molecule type" value="Transcribed_RNA"/>
</dbReference>
<proteinExistence type="predicted"/>
<dbReference type="AlphaFoldDB" id="A0A146L4D5"/>